<dbReference type="Proteomes" id="UP001607302">
    <property type="component" value="Unassembled WGS sequence"/>
</dbReference>
<dbReference type="EMBL" id="JAUDFV010000149">
    <property type="protein sequence ID" value="KAL2719475.1"/>
    <property type="molecule type" value="Genomic_DNA"/>
</dbReference>
<keyword evidence="3" id="KW-1133">Transmembrane helix</keyword>
<dbReference type="Gene3D" id="3.40.50.2300">
    <property type="match status" value="1"/>
</dbReference>
<evidence type="ECO:0000313" key="9">
    <source>
        <dbReference type="Proteomes" id="UP001607302"/>
    </source>
</evidence>
<evidence type="ECO:0000256" key="5">
    <source>
        <dbReference type="ARBA" id="ARBA00023170"/>
    </source>
</evidence>
<feature type="compositionally biased region" description="Basic residues" evidence="7">
    <location>
        <begin position="137"/>
        <end position="149"/>
    </location>
</feature>
<evidence type="ECO:0000313" key="8">
    <source>
        <dbReference type="EMBL" id="KAL2719475.1"/>
    </source>
</evidence>
<feature type="compositionally biased region" description="Basic residues" evidence="7">
    <location>
        <begin position="287"/>
        <end position="297"/>
    </location>
</feature>
<dbReference type="AlphaFoldDB" id="A0ABD2AG14"/>
<accession>A0ABD2AG14</accession>
<organism evidence="8 9">
    <name type="scientific">Vespula squamosa</name>
    <name type="common">Southern yellow jacket</name>
    <name type="synonym">Wasp</name>
    <dbReference type="NCBI Taxonomy" id="30214"/>
    <lineage>
        <taxon>Eukaryota</taxon>
        <taxon>Metazoa</taxon>
        <taxon>Ecdysozoa</taxon>
        <taxon>Arthropoda</taxon>
        <taxon>Hexapoda</taxon>
        <taxon>Insecta</taxon>
        <taxon>Pterygota</taxon>
        <taxon>Neoptera</taxon>
        <taxon>Endopterygota</taxon>
        <taxon>Hymenoptera</taxon>
        <taxon>Apocrita</taxon>
        <taxon>Aculeata</taxon>
        <taxon>Vespoidea</taxon>
        <taxon>Vespidae</taxon>
        <taxon>Vespinae</taxon>
        <taxon>Vespula</taxon>
    </lineage>
</organism>
<keyword evidence="9" id="KW-1185">Reference proteome</keyword>
<feature type="compositionally biased region" description="Polar residues" evidence="7">
    <location>
        <begin position="167"/>
        <end position="177"/>
    </location>
</feature>
<keyword evidence="5" id="KW-0675">Receptor</keyword>
<evidence type="ECO:0000256" key="2">
    <source>
        <dbReference type="ARBA" id="ARBA00022692"/>
    </source>
</evidence>
<keyword evidence="4" id="KW-0472">Membrane</keyword>
<evidence type="ECO:0000256" key="1">
    <source>
        <dbReference type="ARBA" id="ARBA00004141"/>
    </source>
</evidence>
<sequence>MPRNQGRSAISAIRTIHLEIRTILTILSILSFVYGHERSFNYDDDKGYVINKDASYEVTTNYLMFNENNKIDVTEENRNNFWTIEESKEKYFRLKKRKRERKIWKDRREIDKNGLKILISTNAFGRTINEKYFGSRGSKKRRTRRKIRGREKGNNEESTRSKEDRNSNNSMTEPWTSRNRRNEAGSEDTESERFDVRGRRSSWILRGIRIKRESIRENSNRLPRGKTFFSLNESNDPPSENERERNFSFALGNSSKRSNSSILGKNEFRFSRKPKDRLEIRKIPDKFHKRSNQRKSRKNEEIEDLNDDKEFAEFREDLNFNKSMKWSEIYKMRERRWREINRERNISLTSNDRTKSNSRIFERGKFRLFEGPRVPDEREVAKKKENTFYGTLKQRKELDGNVEGVKDSRKKRMNFRKYVRSLVRDSRDVDNFSKDVSVPYLTKETMKLSREVVEDSSMMASNREEVPKDSVGLWYEDNAELKEGNAIEIRSRKETEKKEVGTMWKGIRRPLIADKKEKGREKTYLDLKSSDNVPADVSDVKQGKSRRDVGKVINEIRSNEESSELTGHFDLTVRSRNYSRDEHYPGDSFPREVKNVGMKEMRNESLDFKQEERTVLLRPPINSMGEEETVKIVPLSFNRDGERKEINGTPMNVSKDTSASWNSTYRKYDTFDSDLINSSRMSILQTSGRADSFKDFDRNVRDPVEDFVDPRSLDNSHSHFPKDTKRGELKENPRSDWKMREKDDEKRRYYEKKIRSKDSQRNLSLKDEGLLENTTISFNDFPKLTPLKSYMVTLAETNGTLKTENPEISSYKMKVKTTKLPIIENKFASDFSTSPEDVSDEIKETKRENRFNVERLKETVEGSIESNTMFSKKKRFESSELIGSSDQTTDFPRNSNRSGRDEIDSITISQENFQTSWLGGNSMETTDISMAENSERTDRIPSSFSDRSISNAKIEGITSPLADVSPEWIDNTPNLKFPSGWIDTIATTSMIENILDRTTVSSEETTIANVSMKQSISVIHNSTKKDQWPVKHSAVVEGDLVLGGLMMVHEREDSITCGPVMPQGGVQALEAMLYTLDRLNQEQAVPGVKIGAHILDDCDKDTYGLEMAVDFIKGKFICRLC</sequence>
<feature type="compositionally biased region" description="Polar residues" evidence="7">
    <location>
        <begin position="881"/>
        <end position="897"/>
    </location>
</feature>
<dbReference type="PANTHER" id="PTHR24060">
    <property type="entry name" value="METABOTROPIC GLUTAMATE RECEPTOR"/>
    <property type="match status" value="1"/>
</dbReference>
<evidence type="ECO:0000256" key="3">
    <source>
        <dbReference type="ARBA" id="ARBA00022989"/>
    </source>
</evidence>
<protein>
    <submittedName>
        <fullName evidence="8">Uncharacterized protein</fullName>
    </submittedName>
</protein>
<feature type="region of interest" description="Disordered" evidence="7">
    <location>
        <begin position="281"/>
        <end position="303"/>
    </location>
</feature>
<reference evidence="8 9" key="1">
    <citation type="journal article" date="2024" name="Ann. Entomol. Soc. Am.">
        <title>Genomic analyses of the southern and eastern yellowjacket wasps (Hymenoptera: Vespidae) reveal evolutionary signatures of social life.</title>
        <authorList>
            <person name="Catto M.A."/>
            <person name="Caine P.B."/>
            <person name="Orr S.E."/>
            <person name="Hunt B.G."/>
            <person name="Goodisman M.A.D."/>
        </authorList>
    </citation>
    <scope>NUCLEOTIDE SEQUENCE [LARGE SCALE GENOMIC DNA]</scope>
    <source>
        <strain evidence="8">233</strain>
        <tissue evidence="8">Head and thorax</tissue>
    </source>
</reference>
<comment type="subcellular location">
    <subcellularLocation>
        <location evidence="1">Membrane</location>
        <topology evidence="1">Multi-pass membrane protein</topology>
    </subcellularLocation>
</comment>
<dbReference type="SUPFAM" id="SSF53822">
    <property type="entry name" value="Periplasmic binding protein-like I"/>
    <property type="match status" value="1"/>
</dbReference>
<feature type="region of interest" description="Disordered" evidence="7">
    <location>
        <begin position="705"/>
        <end position="743"/>
    </location>
</feature>
<feature type="region of interest" description="Disordered" evidence="7">
    <location>
        <begin position="224"/>
        <end position="245"/>
    </location>
</feature>
<name>A0ABD2AG14_VESSQ</name>
<comment type="caution">
    <text evidence="8">The sequence shown here is derived from an EMBL/GenBank/DDBJ whole genome shotgun (WGS) entry which is preliminary data.</text>
</comment>
<keyword evidence="2" id="KW-0812">Transmembrane</keyword>
<feature type="compositionally biased region" description="Polar residues" evidence="7">
    <location>
        <begin position="229"/>
        <end position="238"/>
    </location>
</feature>
<dbReference type="InterPro" id="IPR000337">
    <property type="entry name" value="GPCR_3"/>
</dbReference>
<feature type="compositionally biased region" description="Basic and acidic residues" evidence="7">
    <location>
        <begin position="150"/>
        <end position="166"/>
    </location>
</feature>
<dbReference type="PRINTS" id="PR00248">
    <property type="entry name" value="GPCRMGR"/>
</dbReference>
<proteinExistence type="predicted"/>
<gene>
    <name evidence="8" type="ORF">V1478_010937</name>
</gene>
<evidence type="ECO:0000256" key="4">
    <source>
        <dbReference type="ARBA" id="ARBA00023136"/>
    </source>
</evidence>
<evidence type="ECO:0000256" key="6">
    <source>
        <dbReference type="ARBA" id="ARBA00023180"/>
    </source>
</evidence>
<feature type="region of interest" description="Disordered" evidence="7">
    <location>
        <begin position="875"/>
        <end position="904"/>
    </location>
</feature>
<dbReference type="GO" id="GO:0016020">
    <property type="term" value="C:membrane"/>
    <property type="evidence" value="ECO:0007669"/>
    <property type="project" value="UniProtKB-SubCell"/>
</dbReference>
<dbReference type="InterPro" id="IPR028082">
    <property type="entry name" value="Peripla_BP_I"/>
</dbReference>
<evidence type="ECO:0000256" key="7">
    <source>
        <dbReference type="SAM" id="MobiDB-lite"/>
    </source>
</evidence>
<feature type="region of interest" description="Disordered" evidence="7">
    <location>
        <begin position="134"/>
        <end position="193"/>
    </location>
</feature>
<keyword evidence="6" id="KW-0325">Glycoprotein</keyword>
<dbReference type="InterPro" id="IPR050726">
    <property type="entry name" value="mGluR"/>
</dbReference>